<evidence type="ECO:0000256" key="6">
    <source>
        <dbReference type="ARBA" id="ARBA00022917"/>
    </source>
</evidence>
<keyword evidence="3" id="KW-0436">Ligase</keyword>
<dbReference type="InterPro" id="IPR014729">
    <property type="entry name" value="Rossmann-like_a/b/a_fold"/>
</dbReference>
<evidence type="ECO:0000256" key="5">
    <source>
        <dbReference type="ARBA" id="ARBA00022840"/>
    </source>
</evidence>
<proteinExistence type="inferred from homology"/>
<dbReference type="InterPro" id="IPR002300">
    <property type="entry name" value="aa-tRNA-synth_Ia"/>
</dbReference>
<evidence type="ECO:0000256" key="2">
    <source>
        <dbReference type="ARBA" id="ARBA00013169"/>
    </source>
</evidence>
<evidence type="ECO:0000256" key="8">
    <source>
        <dbReference type="ARBA" id="ARBA00029936"/>
    </source>
</evidence>
<evidence type="ECO:0000256" key="7">
    <source>
        <dbReference type="ARBA" id="ARBA00023146"/>
    </source>
</evidence>
<evidence type="ECO:0000256" key="4">
    <source>
        <dbReference type="ARBA" id="ARBA00022741"/>
    </source>
</evidence>
<dbReference type="InterPro" id="IPR002303">
    <property type="entry name" value="Valyl-tRNA_ligase"/>
</dbReference>
<evidence type="ECO:0000256" key="3">
    <source>
        <dbReference type="ARBA" id="ARBA00022598"/>
    </source>
</evidence>
<evidence type="ECO:0000259" key="9">
    <source>
        <dbReference type="Pfam" id="PF00133"/>
    </source>
</evidence>
<dbReference type="PANTHER" id="PTHR11946">
    <property type="entry name" value="VALYL-TRNA SYNTHETASES"/>
    <property type="match status" value="1"/>
</dbReference>
<dbReference type="PANTHER" id="PTHR11946:SF109">
    <property type="entry name" value="VALINE--TRNA LIGASE"/>
    <property type="match status" value="1"/>
</dbReference>
<gene>
    <name evidence="10" type="ORF">CSSPJE1EN1_LOCUS12563</name>
</gene>
<name>A0ABP0WNM1_9BRYO</name>
<evidence type="ECO:0000313" key="10">
    <source>
        <dbReference type="EMBL" id="CAK9267085.1"/>
    </source>
</evidence>
<evidence type="ECO:0000256" key="1">
    <source>
        <dbReference type="ARBA" id="ARBA00005594"/>
    </source>
</evidence>
<keyword evidence="6" id="KW-0648">Protein biosynthesis</keyword>
<evidence type="ECO:0000313" key="11">
    <source>
        <dbReference type="Proteomes" id="UP001497444"/>
    </source>
</evidence>
<organism evidence="10 11">
    <name type="scientific">Sphagnum jensenii</name>
    <dbReference type="NCBI Taxonomy" id="128206"/>
    <lineage>
        <taxon>Eukaryota</taxon>
        <taxon>Viridiplantae</taxon>
        <taxon>Streptophyta</taxon>
        <taxon>Embryophyta</taxon>
        <taxon>Bryophyta</taxon>
        <taxon>Sphagnophytina</taxon>
        <taxon>Sphagnopsida</taxon>
        <taxon>Sphagnales</taxon>
        <taxon>Sphagnaceae</taxon>
        <taxon>Sphagnum</taxon>
    </lineage>
</organism>
<keyword evidence="7" id="KW-0030">Aminoacyl-tRNA synthetase</keyword>
<dbReference type="EMBL" id="OZ020114">
    <property type="protein sequence ID" value="CAK9267085.1"/>
    <property type="molecule type" value="Genomic_DNA"/>
</dbReference>
<accession>A0ABP0WNM1</accession>
<dbReference type="SUPFAM" id="SSF52374">
    <property type="entry name" value="Nucleotidylyl transferase"/>
    <property type="match status" value="1"/>
</dbReference>
<dbReference type="Pfam" id="PF00133">
    <property type="entry name" value="tRNA-synt_1"/>
    <property type="match status" value="1"/>
</dbReference>
<comment type="similarity">
    <text evidence="1">Belongs to the class-I aminoacyl-tRNA synthetase family.</text>
</comment>
<feature type="domain" description="Aminoacyl-tRNA synthetase class Ia" evidence="9">
    <location>
        <begin position="27"/>
        <end position="81"/>
    </location>
</feature>
<reference evidence="10" key="1">
    <citation type="submission" date="2024-02" db="EMBL/GenBank/DDBJ databases">
        <authorList>
            <consortium name="ELIXIR-Norway"/>
            <consortium name="Elixir Norway"/>
        </authorList>
    </citation>
    <scope>NUCLEOTIDE SEQUENCE</scope>
</reference>
<keyword evidence="11" id="KW-1185">Reference proteome</keyword>
<dbReference type="EC" id="6.1.1.9" evidence="2"/>
<keyword evidence="4" id="KW-0547">Nucleotide-binding</keyword>
<dbReference type="Proteomes" id="UP001497444">
    <property type="component" value="Chromosome 19"/>
</dbReference>
<dbReference type="Gene3D" id="3.40.50.620">
    <property type="entry name" value="HUPs"/>
    <property type="match status" value="1"/>
</dbReference>
<protein>
    <recommendedName>
        <fullName evidence="2">valine--tRNA ligase</fullName>
        <ecNumber evidence="2">6.1.1.9</ecNumber>
    </recommendedName>
    <alternativeName>
        <fullName evidence="8">Valyl-tRNA synthetase</fullName>
    </alternativeName>
</protein>
<sequence>MLVRWRRMSGYNTLWVLGVDHAGIATQVYKWKEQSGGTICNQFRRTGMSLDWSRECFTMDAKFSKAVTEAFIRFHRDGLLLTSLCDMSASQLRR</sequence>
<keyword evidence="5" id="KW-0067">ATP-binding</keyword>